<dbReference type="Pfam" id="PF00375">
    <property type="entry name" value="SDF"/>
    <property type="match status" value="1"/>
</dbReference>
<dbReference type="Gene3D" id="1.10.3860.10">
    <property type="entry name" value="Sodium:dicarboxylate symporter"/>
    <property type="match status" value="1"/>
</dbReference>
<keyword evidence="6 7" id="KW-0472">Membrane</keyword>
<dbReference type="SUPFAM" id="SSF118215">
    <property type="entry name" value="Proton glutamate symport protein"/>
    <property type="match status" value="1"/>
</dbReference>
<keyword evidence="5 7" id="KW-1133">Transmembrane helix</keyword>
<keyword evidence="2" id="KW-0813">Transport</keyword>
<comment type="caution">
    <text evidence="8">The sequence shown here is derived from an EMBL/GenBank/DDBJ whole genome shotgun (WGS) entry which is preliminary data.</text>
</comment>
<feature type="transmembrane region" description="Helical" evidence="7">
    <location>
        <begin position="299"/>
        <end position="320"/>
    </location>
</feature>
<feature type="transmembrane region" description="Helical" evidence="7">
    <location>
        <begin position="85"/>
        <end position="105"/>
    </location>
</feature>
<keyword evidence="3" id="KW-1003">Cell membrane</keyword>
<dbReference type="Proteomes" id="UP001524460">
    <property type="component" value="Unassembled WGS sequence"/>
</dbReference>
<accession>A0ABT1N467</accession>
<proteinExistence type="predicted"/>
<dbReference type="RefSeq" id="WP_255043598.1">
    <property type="nucleotide sequence ID" value="NZ_JANEYT010000039.1"/>
</dbReference>
<name>A0ABT1N467_9GAMM</name>
<feature type="transmembrane region" description="Helical" evidence="7">
    <location>
        <begin position="332"/>
        <end position="359"/>
    </location>
</feature>
<protein>
    <submittedName>
        <fullName evidence="8">Dicarboxylate/amino acid:cation symporter</fullName>
    </submittedName>
</protein>
<sequence>MSISMAENNPKPKLSISLTNQILIATAGGIAFGAFVGPWAENIKFIGDIFIRLIQMSVVLLVMTAVSAAIGNVDSKGAGKMSLHTFKWIISMTIVSAFVGLFLALTIKPGEGIIIDGAAAAVATPDASIKDTILGFFSTNIVSSMSSGAMIPCIVFAVIFGLAMGSYSRTTGNTIITEFIVSFNAVIMNIIKMVMKLAPIGIFCLLANVSGAIGFKVIIPMLKFLGALAIGDIILLLMYGPLTAMLTKVNPFKMPKKFAKLSIMSMTTTSSAICLPTKMEDSVTKFGVSRKVADFTGPITMSMNANGAVMCYVLAIFFMSQATGIVLEPFQMGMAILLSVLMCMGTIVVPGGMIIVYTFLASSMGLPLESVAILIGIDWFSGMFRTLLNNVVDVMIGMLVSDKLGEFDRDVYNDEKKAEYVQV</sequence>
<evidence type="ECO:0000256" key="6">
    <source>
        <dbReference type="ARBA" id="ARBA00023136"/>
    </source>
</evidence>
<dbReference type="PANTHER" id="PTHR42865">
    <property type="entry name" value="PROTON/GLUTAMATE-ASPARTATE SYMPORTER"/>
    <property type="match status" value="1"/>
</dbReference>
<gene>
    <name evidence="8" type="ORF">NHN17_15885</name>
</gene>
<comment type="subcellular location">
    <subcellularLocation>
        <location evidence="1">Cell membrane</location>
        <topology evidence="1">Multi-pass membrane protein</topology>
    </subcellularLocation>
</comment>
<evidence type="ECO:0000256" key="1">
    <source>
        <dbReference type="ARBA" id="ARBA00004651"/>
    </source>
</evidence>
<dbReference type="PANTHER" id="PTHR42865:SF7">
    <property type="entry name" value="PROTON_GLUTAMATE-ASPARTATE SYMPORTER"/>
    <property type="match status" value="1"/>
</dbReference>
<feature type="transmembrane region" description="Helical" evidence="7">
    <location>
        <begin position="49"/>
        <end position="73"/>
    </location>
</feature>
<evidence type="ECO:0000256" key="2">
    <source>
        <dbReference type="ARBA" id="ARBA00022448"/>
    </source>
</evidence>
<dbReference type="EMBL" id="JANEYT010000039">
    <property type="protein sequence ID" value="MCQ1059533.1"/>
    <property type="molecule type" value="Genomic_DNA"/>
</dbReference>
<evidence type="ECO:0000256" key="3">
    <source>
        <dbReference type="ARBA" id="ARBA00022475"/>
    </source>
</evidence>
<evidence type="ECO:0000256" key="7">
    <source>
        <dbReference type="SAM" id="Phobius"/>
    </source>
</evidence>
<dbReference type="InterPro" id="IPR001991">
    <property type="entry name" value="Na-dicarboxylate_symporter"/>
</dbReference>
<dbReference type="PRINTS" id="PR00173">
    <property type="entry name" value="EDTRNSPORT"/>
</dbReference>
<evidence type="ECO:0000313" key="8">
    <source>
        <dbReference type="EMBL" id="MCQ1059533.1"/>
    </source>
</evidence>
<feature type="transmembrane region" description="Helical" evidence="7">
    <location>
        <begin position="20"/>
        <end position="37"/>
    </location>
</feature>
<organism evidence="8 9">
    <name type="scientific">Photobacterium pectinilyticum</name>
    <dbReference type="NCBI Taxonomy" id="2906793"/>
    <lineage>
        <taxon>Bacteria</taxon>
        <taxon>Pseudomonadati</taxon>
        <taxon>Pseudomonadota</taxon>
        <taxon>Gammaproteobacteria</taxon>
        <taxon>Vibrionales</taxon>
        <taxon>Vibrionaceae</taxon>
        <taxon>Photobacterium</taxon>
    </lineage>
</organism>
<evidence type="ECO:0000256" key="5">
    <source>
        <dbReference type="ARBA" id="ARBA00022989"/>
    </source>
</evidence>
<reference evidence="8 9" key="1">
    <citation type="submission" date="2022-07" db="EMBL/GenBank/DDBJ databases">
        <title>Photobacterium pectinilyticum sp. nov., a marine bacterium isolated from surface seawater of Qingdao offshore.</title>
        <authorList>
            <person name="Wang X."/>
        </authorList>
    </citation>
    <scope>NUCLEOTIDE SEQUENCE [LARGE SCALE GENOMIC DNA]</scope>
    <source>
        <strain evidence="8 9">ZSDE20</strain>
    </source>
</reference>
<feature type="transmembrane region" description="Helical" evidence="7">
    <location>
        <begin position="149"/>
        <end position="168"/>
    </location>
</feature>
<evidence type="ECO:0000256" key="4">
    <source>
        <dbReference type="ARBA" id="ARBA00022692"/>
    </source>
</evidence>
<feature type="transmembrane region" description="Helical" evidence="7">
    <location>
        <begin position="198"/>
        <end position="219"/>
    </location>
</feature>
<keyword evidence="4 7" id="KW-0812">Transmembrane</keyword>
<dbReference type="InterPro" id="IPR036458">
    <property type="entry name" value="Na:dicarbo_symporter_sf"/>
</dbReference>
<feature type="transmembrane region" description="Helical" evidence="7">
    <location>
        <begin position="225"/>
        <end position="246"/>
    </location>
</feature>
<evidence type="ECO:0000313" key="9">
    <source>
        <dbReference type="Proteomes" id="UP001524460"/>
    </source>
</evidence>
<feature type="transmembrane region" description="Helical" evidence="7">
    <location>
        <begin position="371"/>
        <end position="388"/>
    </location>
</feature>
<keyword evidence="9" id="KW-1185">Reference proteome</keyword>